<evidence type="ECO:0000313" key="2">
    <source>
        <dbReference type="Proteomes" id="UP001247754"/>
    </source>
</evidence>
<dbReference type="Proteomes" id="UP001247754">
    <property type="component" value="Unassembled WGS sequence"/>
</dbReference>
<dbReference type="InterPro" id="IPR009363">
    <property type="entry name" value="Phage_Mu_Gp16"/>
</dbReference>
<accession>A0ABU1FEA6</accession>
<reference evidence="1 2" key="1">
    <citation type="submission" date="2023-09" db="EMBL/GenBank/DDBJ databases">
        <title>Xinfangfangia sedmenti sp. nov., isolated the sedment.</title>
        <authorList>
            <person name="Xu L."/>
        </authorList>
    </citation>
    <scope>NUCLEOTIDE SEQUENCE [LARGE SCALE GENOMIC DNA]</scope>
    <source>
        <strain evidence="1 2">LG-4</strain>
    </source>
</reference>
<evidence type="ECO:0000313" key="1">
    <source>
        <dbReference type="EMBL" id="MDR5655230.1"/>
    </source>
</evidence>
<dbReference type="Pfam" id="PF06252">
    <property type="entry name" value="GemA"/>
    <property type="match status" value="1"/>
</dbReference>
<gene>
    <name evidence="1" type="ORF">RGD00_21720</name>
</gene>
<dbReference type="RefSeq" id="WP_310459337.1">
    <property type="nucleotide sequence ID" value="NZ_JAVKPH010000054.1"/>
</dbReference>
<name>A0ABU1FEA6_9RHOB</name>
<protein>
    <submittedName>
        <fullName evidence="1">Regulatory protein GemA</fullName>
    </submittedName>
</protein>
<proteinExistence type="predicted"/>
<keyword evidence="2" id="KW-1185">Reference proteome</keyword>
<sequence length="143" mass="16005">MNTIQIINIAKGQLGLDEDTYRAVLVRVTGVASLRQMSERQRIDVLDELKRRGFKIRQKAGRPLPPSSRPYIRMIHALWKSCHRAGAIEDGSRGALRAFCRRFVAPGDDTVVVDPDLLTQAQASPIIEALKKMEARAQGRRDG</sequence>
<comment type="caution">
    <text evidence="1">The sequence shown here is derived from an EMBL/GenBank/DDBJ whole genome shotgun (WGS) entry which is preliminary data.</text>
</comment>
<dbReference type="EMBL" id="JAVKPH010000054">
    <property type="protein sequence ID" value="MDR5655230.1"/>
    <property type="molecule type" value="Genomic_DNA"/>
</dbReference>
<organism evidence="1 2">
    <name type="scientific">Ruixingdingia sedimenti</name>
    <dbReference type="NCBI Taxonomy" id="3073604"/>
    <lineage>
        <taxon>Bacteria</taxon>
        <taxon>Pseudomonadati</taxon>
        <taxon>Pseudomonadota</taxon>
        <taxon>Alphaproteobacteria</taxon>
        <taxon>Rhodobacterales</taxon>
        <taxon>Paracoccaceae</taxon>
        <taxon>Ruixingdingia</taxon>
    </lineage>
</organism>